<feature type="compositionally biased region" description="Low complexity" evidence="1">
    <location>
        <begin position="621"/>
        <end position="632"/>
    </location>
</feature>
<name>A0ABZ1CR00_9TREE</name>
<feature type="compositionally biased region" description="Basic and acidic residues" evidence="1">
    <location>
        <begin position="394"/>
        <end position="410"/>
    </location>
</feature>
<feature type="compositionally biased region" description="Low complexity" evidence="1">
    <location>
        <begin position="334"/>
        <end position="345"/>
    </location>
</feature>
<feature type="compositionally biased region" description="Polar residues" evidence="1">
    <location>
        <begin position="1555"/>
        <end position="1578"/>
    </location>
</feature>
<feature type="compositionally biased region" description="Low complexity" evidence="1">
    <location>
        <begin position="1669"/>
        <end position="1682"/>
    </location>
</feature>
<evidence type="ECO:0000313" key="2">
    <source>
        <dbReference type="EMBL" id="WRT63958.1"/>
    </source>
</evidence>
<feature type="compositionally biased region" description="Basic and acidic residues" evidence="1">
    <location>
        <begin position="315"/>
        <end position="333"/>
    </location>
</feature>
<proteinExistence type="predicted"/>
<feature type="compositionally biased region" description="Polar residues" evidence="1">
    <location>
        <begin position="203"/>
        <end position="218"/>
    </location>
</feature>
<feature type="compositionally biased region" description="Polar residues" evidence="1">
    <location>
        <begin position="786"/>
        <end position="795"/>
    </location>
</feature>
<feature type="region of interest" description="Disordered" evidence="1">
    <location>
        <begin position="1"/>
        <end position="59"/>
    </location>
</feature>
<accession>A0ABZ1CR00</accession>
<feature type="region of interest" description="Disordered" evidence="1">
    <location>
        <begin position="1601"/>
        <end position="1798"/>
    </location>
</feature>
<feature type="compositionally biased region" description="Polar residues" evidence="1">
    <location>
        <begin position="500"/>
        <end position="519"/>
    </location>
</feature>
<feature type="compositionally biased region" description="Low complexity" evidence="1">
    <location>
        <begin position="1"/>
        <end position="10"/>
    </location>
</feature>
<feature type="compositionally biased region" description="Pro residues" evidence="1">
    <location>
        <begin position="1716"/>
        <end position="1725"/>
    </location>
</feature>
<dbReference type="EMBL" id="CP141881">
    <property type="protein sequence ID" value="WRT63958.1"/>
    <property type="molecule type" value="Genomic_DNA"/>
</dbReference>
<feature type="compositionally biased region" description="Low complexity" evidence="1">
    <location>
        <begin position="1746"/>
        <end position="1766"/>
    </location>
</feature>
<feature type="region of interest" description="Disordered" evidence="1">
    <location>
        <begin position="609"/>
        <end position="645"/>
    </location>
</feature>
<dbReference type="PANTHER" id="PTHR37988:SF1">
    <property type="entry name" value="UPF0592 MEMBRANE PROTEIN C7D4.03C"/>
    <property type="match status" value="1"/>
</dbReference>
<dbReference type="InterPro" id="IPR013887">
    <property type="entry name" value="UPF0592"/>
</dbReference>
<evidence type="ECO:0008006" key="4">
    <source>
        <dbReference type="Google" id="ProtNLM"/>
    </source>
</evidence>
<feature type="compositionally biased region" description="Polar residues" evidence="1">
    <location>
        <begin position="379"/>
        <end position="389"/>
    </location>
</feature>
<reference evidence="2 3" key="1">
    <citation type="submission" date="2024-01" db="EMBL/GenBank/DDBJ databases">
        <title>Comparative genomics of Cryptococcus and Kwoniella reveals pathogenesis evolution and contrasting modes of karyotype evolution via chromosome fusion or intercentromeric recombination.</title>
        <authorList>
            <person name="Coelho M.A."/>
            <person name="David-Palma M."/>
            <person name="Shea T."/>
            <person name="Bowers K."/>
            <person name="McGinley-Smith S."/>
            <person name="Mohammad A.W."/>
            <person name="Gnirke A."/>
            <person name="Yurkov A.M."/>
            <person name="Nowrousian M."/>
            <person name="Sun S."/>
            <person name="Cuomo C.A."/>
            <person name="Heitman J."/>
        </authorList>
    </citation>
    <scope>NUCLEOTIDE SEQUENCE [LARGE SCALE GENOMIC DNA]</scope>
    <source>
        <strain evidence="2">CBS 11374</strain>
    </source>
</reference>
<feature type="compositionally biased region" description="Low complexity" evidence="1">
    <location>
        <begin position="183"/>
        <end position="199"/>
    </location>
</feature>
<feature type="region of interest" description="Disordered" evidence="1">
    <location>
        <begin position="1555"/>
        <end position="1587"/>
    </location>
</feature>
<feature type="region of interest" description="Disordered" evidence="1">
    <location>
        <begin position="315"/>
        <end position="423"/>
    </location>
</feature>
<evidence type="ECO:0000256" key="1">
    <source>
        <dbReference type="SAM" id="MobiDB-lite"/>
    </source>
</evidence>
<gene>
    <name evidence="2" type="ORF">IL334_000885</name>
</gene>
<feature type="compositionally biased region" description="Low complexity" evidence="1">
    <location>
        <begin position="115"/>
        <end position="147"/>
    </location>
</feature>
<feature type="compositionally biased region" description="Polar residues" evidence="1">
    <location>
        <begin position="1611"/>
        <end position="1664"/>
    </location>
</feature>
<dbReference type="GeneID" id="87953016"/>
<feature type="compositionally biased region" description="Low complexity" evidence="1">
    <location>
        <begin position="776"/>
        <end position="785"/>
    </location>
</feature>
<dbReference type="Pfam" id="PF08578">
    <property type="entry name" value="DUF1765"/>
    <property type="match status" value="1"/>
</dbReference>
<dbReference type="RefSeq" id="XP_062788698.1">
    <property type="nucleotide sequence ID" value="XM_062932647.1"/>
</dbReference>
<protein>
    <recommendedName>
        <fullName evidence="4">Cytoplasmic protein</fullName>
    </recommendedName>
</protein>
<dbReference type="Proteomes" id="UP001329825">
    <property type="component" value="Chromosome 1"/>
</dbReference>
<feature type="compositionally biased region" description="Low complexity" evidence="1">
    <location>
        <begin position="573"/>
        <end position="590"/>
    </location>
</feature>
<keyword evidence="3" id="KW-1185">Reference proteome</keyword>
<sequence>MSSSAASTSSHNMATTVPLKMPAAAASGSRTRAGKESSRSSRRRLGSTGPPVVLGGGVGAIGKATELGVQNLDPYTTLYNKPALQSRSASPGPSAPLSYPTTATAYPSPKSPLFSSPASTIPSSSGSTDRSGISNRSRSRSPGPNSNTIATGSINSLSTTASTSSRTLKTPHASKTDHHAHPIIASSSGSLDLSPSIPLTGQRAKSIQHESPTPNRTQVPAMAQGPLPPTPVVNEINYRGSTKPLNVPNRAKTPPPQLNIKEDRLSQNWVQVDGPDNDNKMKANPAASSEEEKPILPSRNVSRLPIVRMVPMKKMEEGLAPLKDNRPTFERTRTAPSLSPTPLSSNGGRKSLDQMRSTSPSPAPRQISLSTPPAAILDSASSTPFTSQRRINHVTHEKPPIFTRRSEDILRTSTETAPTKKEIKAMQQRTLGVASTATLALPAEPEKKSTGMSLKKSSGALKALFQRGASGKGKDKERSDTPPTQRRPSGDELRRPSMGSRPTPSPMQSRESPDSQGRASFSVDRKLYPAAPTMMRAASTGTSSLLTAAGPSRPKRSSREASPILPQTASPVSAPSEQSPETPSSEIIPSSSLPYLSALANRVSLAPPADITPISNIEDLSSNTKSPSSSGSTPRADDATPLDISPIKHSKSLHLLSLPDLDLDFDFAFEKFSGGAVGGSPTTPRRSPRRSPNSPRSPYKARPSPRGSPARSYSTRSPRAVPLPPALFRTASERRRSQSFDGPAGSIPMLDDFWKSSSDTGVTSNSGYISPSVAKFFASTTSSSAPMLSQSSFSPQKEEKALPVAPESTHSRSRSNSSRISSSDHIRTPSNASSTNETPSPSPPHTPPERHMSELNFGDISPDGTIVSEKPLPVELPEEPVVVKQTLMLNTAPDIPLPAVPEPALASPAVIGSPYGVGSKEDRKPRDRVMSLSTKSQLVSPDPNISIRGLAREVEKLLYSFRYPTQGSTPSDRATLLRSDLLNLMLEVDKRAYDQSEEQAYAILRAACFEWADALLFELKVEQPANERGACLEGLAAVVESACLSEQALKTSTTHQAKFTQMMIKCMTFVMSKLGAKGVFHNTLLFSGRFLAFAFFRVPHVGEQLVTVLQPPKGALMRFTMGTMMGAPACPVKPDYPQHLLPLCFDNSRSYTARLASLSAEFPTEEERDAFLFQPGNWLRRWQSDDSELFPAFYRAYHRQLALYLGPVVQYYEALNRPVPAFELMKAPGYAHLATIFAKKCHSYIIGSVNAVTTSSSSSNFEATETAGFRGSQKPPVLETANRRLVETISTFANLRVMIPDTTSGQIMECDGTQLWTDIIDVWTKNLISRTSLYAPKGVFSLFDLLDGIVDPPYEITSGPQPTYSLLDIPHLIYVIRLILTEGEHALTLVKVIAFVFTHWEVLTARPEDRKELCLGLLLQKDLFERLLLFWSQSVRSYVLRLVVFRLGHIHTKKEEGSAHLVEIESVKLLQTRLDKIKRRHDELEPKPYDLEDDLDNNDKEDLTAVPLTPVSENGFGFGLPRSKSTITMIADSPRHTAPVNKAERLLGLGLGMEGQTQNQSANQGLIANRGTGRQSSRSELEDMASGTKIGKATNWFKKSFGTKKKRKDSTSPLLDSENSSPSTSPNMGSTGNHGHFGSSPQIPEISISTTASPGSSPVEQTFSRKNKPPTIMTTSPSMPSSELYGETKMNSPKNGFSFEFELPTTSPRSDTFDPTPQPTSPSKPPAGNTHRTSQPPSPRQPPSPHMSRSFSKRSSLLPPSTASALEGIMNDSDREKEKEKEELRSIQSKKKEEIGERGYDRKLHAYAIRMLAELEDAQKEYDEWWSEGGVGKMDGAPPRLTVAWPFHDGEE</sequence>
<feature type="region of interest" description="Disordered" evidence="1">
    <location>
        <begin position="83"/>
        <end position="299"/>
    </location>
</feature>
<evidence type="ECO:0000313" key="3">
    <source>
        <dbReference type="Proteomes" id="UP001329825"/>
    </source>
</evidence>
<organism evidence="2 3">
    <name type="scientific">Kwoniella shivajii</name>
    <dbReference type="NCBI Taxonomy" id="564305"/>
    <lineage>
        <taxon>Eukaryota</taxon>
        <taxon>Fungi</taxon>
        <taxon>Dikarya</taxon>
        <taxon>Basidiomycota</taxon>
        <taxon>Agaricomycotina</taxon>
        <taxon>Tremellomycetes</taxon>
        <taxon>Tremellales</taxon>
        <taxon>Cryptococcaceae</taxon>
        <taxon>Kwoniella</taxon>
    </lineage>
</organism>
<feature type="compositionally biased region" description="Polar residues" evidence="1">
    <location>
        <begin position="755"/>
        <end position="769"/>
    </location>
</feature>
<dbReference type="PANTHER" id="PTHR37988">
    <property type="entry name" value="UPF0592 MEMBRANE PROTEIN C7D4.03C"/>
    <property type="match status" value="1"/>
</dbReference>
<feature type="compositionally biased region" description="Basic and acidic residues" evidence="1">
    <location>
        <begin position="1772"/>
        <end position="1798"/>
    </location>
</feature>
<feature type="region of interest" description="Disordered" evidence="1">
    <location>
        <begin position="674"/>
        <end position="873"/>
    </location>
</feature>
<feature type="compositionally biased region" description="Low complexity" evidence="1">
    <location>
        <begin position="680"/>
        <end position="698"/>
    </location>
</feature>
<feature type="compositionally biased region" description="Low complexity" evidence="1">
    <location>
        <begin position="156"/>
        <end position="170"/>
    </location>
</feature>
<feature type="region of interest" description="Disordered" evidence="1">
    <location>
        <begin position="436"/>
        <end position="590"/>
    </location>
</feature>
<feature type="compositionally biased region" description="Pro residues" evidence="1">
    <location>
        <begin position="1736"/>
        <end position="1745"/>
    </location>
</feature>
<feature type="compositionally biased region" description="Low complexity" evidence="1">
    <location>
        <begin position="828"/>
        <end position="839"/>
    </location>
</feature>